<protein>
    <recommendedName>
        <fullName evidence="8">Cyclase family protein</fullName>
    </recommendedName>
</protein>
<dbReference type="PANTHER" id="PTHR31118:SF18">
    <property type="entry name" value="KYNURENINE FORMAMIDASE-LIKE ISOFORM X1"/>
    <property type="match status" value="1"/>
</dbReference>
<comment type="subcellular location">
    <subcellularLocation>
        <location evidence="1">Secreted</location>
        <location evidence="1">Extracellular space</location>
        <location evidence="1">Extracellular matrix</location>
    </subcellularLocation>
</comment>
<reference evidence="6 7" key="1">
    <citation type="submission" date="2018-04" db="EMBL/GenBank/DDBJ databases">
        <authorList>
            <person name="Vogel A."/>
        </authorList>
    </citation>
    <scope>NUCLEOTIDE SEQUENCE [LARGE SCALE GENOMIC DNA]</scope>
</reference>
<evidence type="ECO:0000256" key="3">
    <source>
        <dbReference type="ARBA" id="ARBA00022530"/>
    </source>
</evidence>
<comment type="similarity">
    <text evidence="2">Belongs to the Cyclase 1 superfamily.</text>
</comment>
<proteinExistence type="inferred from homology"/>
<dbReference type="EMBL" id="OOIL02006707">
    <property type="protein sequence ID" value="VFR00740.1"/>
    <property type="molecule type" value="Genomic_DNA"/>
</dbReference>
<evidence type="ECO:0000256" key="4">
    <source>
        <dbReference type="SAM" id="Phobius"/>
    </source>
</evidence>
<dbReference type="OrthoDB" id="7108654at2759"/>
<keyword evidence="3" id="KW-0272">Extracellular matrix</keyword>
<dbReference type="PANTHER" id="PTHR31118">
    <property type="entry name" value="CYCLASE-LIKE PROTEIN 2"/>
    <property type="match status" value="1"/>
</dbReference>
<keyword evidence="5" id="KW-0732">Signal</keyword>
<dbReference type="Gene3D" id="3.50.30.50">
    <property type="entry name" value="Putative cyclase"/>
    <property type="match status" value="1"/>
</dbReference>
<feature type="signal peptide" evidence="5">
    <location>
        <begin position="1"/>
        <end position="20"/>
    </location>
</feature>
<evidence type="ECO:0008006" key="8">
    <source>
        <dbReference type="Google" id="ProtNLM"/>
    </source>
</evidence>
<dbReference type="Proteomes" id="UP000595140">
    <property type="component" value="Unassembled WGS sequence"/>
</dbReference>
<dbReference type="SUPFAM" id="SSF102198">
    <property type="entry name" value="Putative cyclase"/>
    <property type="match status" value="1"/>
</dbReference>
<gene>
    <name evidence="6" type="ORF">CCAM_LOCUS42515</name>
</gene>
<evidence type="ECO:0000256" key="5">
    <source>
        <dbReference type="SAM" id="SignalP"/>
    </source>
</evidence>
<name>A0A484NIF7_9ASTE</name>
<keyword evidence="4" id="KW-0812">Transmembrane</keyword>
<evidence type="ECO:0000313" key="7">
    <source>
        <dbReference type="Proteomes" id="UP000595140"/>
    </source>
</evidence>
<dbReference type="GO" id="GO:0019441">
    <property type="term" value="P:L-tryptophan catabolic process to kynurenine"/>
    <property type="evidence" value="ECO:0007669"/>
    <property type="project" value="InterPro"/>
</dbReference>
<dbReference type="Pfam" id="PF04199">
    <property type="entry name" value="Cyclase"/>
    <property type="match status" value="1"/>
</dbReference>
<keyword evidence="7" id="KW-1185">Reference proteome</keyword>
<dbReference type="InterPro" id="IPR037175">
    <property type="entry name" value="KFase_sf"/>
</dbReference>
<dbReference type="InterPro" id="IPR007325">
    <property type="entry name" value="KFase/CYL"/>
</dbReference>
<evidence type="ECO:0000313" key="6">
    <source>
        <dbReference type="EMBL" id="VFR00740.1"/>
    </source>
</evidence>
<feature type="chain" id="PRO_5019804326" description="Cyclase family protein" evidence="5">
    <location>
        <begin position="21"/>
        <end position="277"/>
    </location>
</feature>
<dbReference type="GO" id="GO:0004061">
    <property type="term" value="F:arylformamidase activity"/>
    <property type="evidence" value="ECO:0007669"/>
    <property type="project" value="InterPro"/>
</dbReference>
<accession>A0A484NIF7</accession>
<sequence length="277" mass="30544">MKTVVLFLVVVFVVAAAAAAARTLAATPSTTIDITHRLIARRLPNYGSPRGIPPFIVPQTSINSGDAFNSFNFTLNTHWGTHVDAPGHFNQTLLDLGYDVDHLDVTTLRGPCLVVDIPRDKNITEQVMRELDIPRGVKRVLFKTLNTDRRLMHQAEFDGSYTAFTTTGARYLVDNTDIKLVGIDYLSIGIGVQDEVIGVHLTLLNMKDIIPVEGLNLDDVVPGIYTVRCHPLRFPGFDGSPARCILQTLGSSARWLSPTGSLVILFFHLIVYFCLLS</sequence>
<evidence type="ECO:0000256" key="2">
    <source>
        <dbReference type="ARBA" id="ARBA00007865"/>
    </source>
</evidence>
<keyword evidence="4" id="KW-0472">Membrane</keyword>
<keyword evidence="4" id="KW-1133">Transmembrane helix</keyword>
<evidence type="ECO:0000256" key="1">
    <source>
        <dbReference type="ARBA" id="ARBA00004498"/>
    </source>
</evidence>
<dbReference type="AlphaFoldDB" id="A0A484NIF7"/>
<keyword evidence="3" id="KW-0964">Secreted</keyword>
<feature type="transmembrane region" description="Helical" evidence="4">
    <location>
        <begin position="255"/>
        <end position="275"/>
    </location>
</feature>
<organism evidence="6 7">
    <name type="scientific">Cuscuta campestris</name>
    <dbReference type="NCBI Taxonomy" id="132261"/>
    <lineage>
        <taxon>Eukaryota</taxon>
        <taxon>Viridiplantae</taxon>
        <taxon>Streptophyta</taxon>
        <taxon>Embryophyta</taxon>
        <taxon>Tracheophyta</taxon>
        <taxon>Spermatophyta</taxon>
        <taxon>Magnoliopsida</taxon>
        <taxon>eudicotyledons</taxon>
        <taxon>Gunneridae</taxon>
        <taxon>Pentapetalae</taxon>
        <taxon>asterids</taxon>
        <taxon>lamiids</taxon>
        <taxon>Solanales</taxon>
        <taxon>Convolvulaceae</taxon>
        <taxon>Cuscuteae</taxon>
        <taxon>Cuscuta</taxon>
        <taxon>Cuscuta subgen. Grammica</taxon>
        <taxon>Cuscuta sect. Cleistogrammica</taxon>
    </lineage>
</organism>